<dbReference type="InterPro" id="IPR051013">
    <property type="entry name" value="MBL_superfamily_lactonases"/>
</dbReference>
<evidence type="ECO:0000313" key="8">
    <source>
        <dbReference type="Proteomes" id="UP001357223"/>
    </source>
</evidence>
<comment type="similarity">
    <text evidence="2">Belongs to the metallo-beta-lactamase superfamily.</text>
</comment>
<dbReference type="Gene3D" id="3.60.15.10">
    <property type="entry name" value="Ribonuclease Z/Hydroxyacylglutathione hydrolase-like"/>
    <property type="match status" value="1"/>
</dbReference>
<gene>
    <name evidence="7" type="ORF">R4Z09_01385</name>
</gene>
<dbReference type="SUPFAM" id="SSF56281">
    <property type="entry name" value="Metallo-hydrolase/oxidoreductase"/>
    <property type="match status" value="1"/>
</dbReference>
<dbReference type="CDD" id="cd07729">
    <property type="entry name" value="AHL_lactonase_MBL-fold"/>
    <property type="match status" value="1"/>
</dbReference>
<dbReference type="InterPro" id="IPR036866">
    <property type="entry name" value="RibonucZ/Hydroxyglut_hydro"/>
</dbReference>
<keyword evidence="8" id="KW-1185">Reference proteome</keyword>
<evidence type="ECO:0000256" key="4">
    <source>
        <dbReference type="ARBA" id="ARBA00022801"/>
    </source>
</evidence>
<evidence type="ECO:0000256" key="5">
    <source>
        <dbReference type="ARBA" id="ARBA00022833"/>
    </source>
</evidence>
<evidence type="ECO:0000313" key="7">
    <source>
        <dbReference type="EMBL" id="WVX81728.1"/>
    </source>
</evidence>
<dbReference type="Pfam" id="PF00753">
    <property type="entry name" value="Lactamase_B"/>
    <property type="match status" value="1"/>
</dbReference>
<proteinExistence type="inferred from homology"/>
<comment type="cofactor">
    <cofactor evidence="1">
        <name>Zn(2+)</name>
        <dbReference type="ChEBI" id="CHEBI:29105"/>
    </cofactor>
</comment>
<evidence type="ECO:0000256" key="2">
    <source>
        <dbReference type="ARBA" id="ARBA00007749"/>
    </source>
</evidence>
<dbReference type="InterPro" id="IPR001279">
    <property type="entry name" value="Metallo-B-lactamas"/>
</dbReference>
<dbReference type="PANTHER" id="PTHR42978:SF7">
    <property type="entry name" value="METALLO-HYDROLASE RV2300C-RELATED"/>
    <property type="match status" value="1"/>
</dbReference>
<reference evidence="7 8" key="1">
    <citation type="submission" date="2023-10" db="EMBL/GenBank/DDBJ databases">
        <title>Niallia locisalis sp.nov. isolated from a salt pond sample.</title>
        <authorList>
            <person name="Li X.-J."/>
            <person name="Dong L."/>
        </authorList>
    </citation>
    <scope>NUCLEOTIDE SEQUENCE [LARGE SCALE GENOMIC DNA]</scope>
    <source>
        <strain evidence="7 8">DSM 29761</strain>
    </source>
</reference>
<keyword evidence="4" id="KW-0378">Hydrolase</keyword>
<dbReference type="SMART" id="SM00849">
    <property type="entry name" value="Lactamase_B"/>
    <property type="match status" value="1"/>
</dbReference>
<evidence type="ECO:0000256" key="1">
    <source>
        <dbReference type="ARBA" id="ARBA00001947"/>
    </source>
</evidence>
<accession>A0ABZ2CFA3</accession>
<keyword evidence="5" id="KW-0862">Zinc</keyword>
<name>A0ABZ2CFA3_9BACI</name>
<dbReference type="Proteomes" id="UP001357223">
    <property type="component" value="Chromosome"/>
</dbReference>
<evidence type="ECO:0000256" key="3">
    <source>
        <dbReference type="ARBA" id="ARBA00022723"/>
    </source>
</evidence>
<dbReference type="PANTHER" id="PTHR42978">
    <property type="entry name" value="QUORUM-QUENCHING LACTONASE YTNP-RELATED-RELATED"/>
    <property type="match status" value="1"/>
</dbReference>
<feature type="domain" description="Metallo-beta-lactamase" evidence="6">
    <location>
        <begin position="36"/>
        <end position="242"/>
    </location>
</feature>
<keyword evidence="3" id="KW-0479">Metal-binding</keyword>
<evidence type="ECO:0000259" key="6">
    <source>
        <dbReference type="SMART" id="SM00849"/>
    </source>
</evidence>
<organism evidence="7 8">
    <name type="scientific">Niallia oryzisoli</name>
    <dbReference type="NCBI Taxonomy" id="1737571"/>
    <lineage>
        <taxon>Bacteria</taxon>
        <taxon>Bacillati</taxon>
        <taxon>Bacillota</taxon>
        <taxon>Bacilli</taxon>
        <taxon>Bacillales</taxon>
        <taxon>Bacillaceae</taxon>
        <taxon>Niallia</taxon>
    </lineage>
</organism>
<dbReference type="EMBL" id="CP137640">
    <property type="protein sequence ID" value="WVX81728.1"/>
    <property type="molecule type" value="Genomic_DNA"/>
</dbReference>
<sequence length="257" mass="28862">MSDFPIIIPLCVGVFPKFEVSSFLYGRHQGKKEDFPCIMFVIKAGTHTIVVDTGPYDEEKATKLHVPLKRPQEMEPVQALKSIGVDSDEVDLVILSHLHWDHCGNCKMFKNATFLVQKDELQYAVAPNPVQQTQYDLGFEGVQPSWMEVLDQIQTVDGDVDDVVKGVHLVKLPGHTPGLMGVAVETQKGVHVIASDCIPLNVNWLGDAKQKHIPNGIHINLEDFQYSFEKLERIANVVLASHDFETLKHKQYPVLDE</sequence>
<dbReference type="RefSeq" id="WP_338450639.1">
    <property type="nucleotide sequence ID" value="NZ_CP137640.1"/>
</dbReference>
<protein>
    <submittedName>
        <fullName evidence="7">N-acyl homoserine lactonase family protein</fullName>
    </submittedName>
</protein>